<keyword evidence="2" id="KW-0732">Signal</keyword>
<reference evidence="3 4" key="1">
    <citation type="submission" date="2016-10" db="EMBL/GenBank/DDBJ databases">
        <authorList>
            <person name="de Groot N.N."/>
        </authorList>
    </citation>
    <scope>NUCLEOTIDE SEQUENCE [LARGE SCALE GENOMIC DNA]</scope>
    <source>
        <strain evidence="3 4">LMG 18387</strain>
    </source>
</reference>
<evidence type="ECO:0000256" key="2">
    <source>
        <dbReference type="SAM" id="SignalP"/>
    </source>
</evidence>
<feature type="compositionally biased region" description="Basic and acidic residues" evidence="1">
    <location>
        <begin position="31"/>
        <end position="44"/>
    </location>
</feature>
<feature type="chain" id="PRO_5011523657" evidence="2">
    <location>
        <begin position="22"/>
        <end position="106"/>
    </location>
</feature>
<gene>
    <name evidence="3" type="ORF">SAMN05216588_11822</name>
</gene>
<organism evidence="3 4">
    <name type="scientific">Phytopseudomonas flavescens</name>
    <dbReference type="NCBI Taxonomy" id="29435"/>
    <lineage>
        <taxon>Bacteria</taxon>
        <taxon>Pseudomonadati</taxon>
        <taxon>Pseudomonadota</taxon>
        <taxon>Gammaproteobacteria</taxon>
        <taxon>Pseudomonadales</taxon>
        <taxon>Pseudomonadaceae</taxon>
        <taxon>Phytopseudomonas</taxon>
    </lineage>
</organism>
<feature type="signal peptide" evidence="2">
    <location>
        <begin position="1"/>
        <end position="21"/>
    </location>
</feature>
<sequence>MKTPIAAVVLLAALFITAAQAYDSSPSLQQQREKIGDNMVRDRTGAPPAETGDNRQPQTSPDLQPENDQSRPRSTINSPARQERSATPSGSQQPSKPASGVPAGDG</sequence>
<evidence type="ECO:0000313" key="4">
    <source>
        <dbReference type="Proteomes" id="UP000198606"/>
    </source>
</evidence>
<name>A0A1G8L3D2_9GAMM</name>
<protein>
    <submittedName>
        <fullName evidence="3">Uncharacterized protein</fullName>
    </submittedName>
</protein>
<feature type="region of interest" description="Disordered" evidence="1">
    <location>
        <begin position="21"/>
        <end position="106"/>
    </location>
</feature>
<dbReference type="Proteomes" id="UP000198606">
    <property type="component" value="Unassembled WGS sequence"/>
</dbReference>
<feature type="compositionally biased region" description="Polar residues" evidence="1">
    <location>
        <begin position="72"/>
        <end position="96"/>
    </location>
</feature>
<dbReference type="EMBL" id="FNDG01000018">
    <property type="protein sequence ID" value="SDI50165.1"/>
    <property type="molecule type" value="Genomic_DNA"/>
</dbReference>
<accession>A0A1G8L3D2</accession>
<dbReference type="AlphaFoldDB" id="A0A1G8L3D2"/>
<proteinExistence type="predicted"/>
<dbReference type="RefSeq" id="WP_084307873.1">
    <property type="nucleotide sequence ID" value="NZ_FNDG01000018.1"/>
</dbReference>
<evidence type="ECO:0000256" key="1">
    <source>
        <dbReference type="SAM" id="MobiDB-lite"/>
    </source>
</evidence>
<evidence type="ECO:0000313" key="3">
    <source>
        <dbReference type="EMBL" id="SDI50165.1"/>
    </source>
</evidence>